<feature type="transmembrane region" description="Helical" evidence="1">
    <location>
        <begin position="6"/>
        <end position="29"/>
    </location>
</feature>
<name>A0ABV3TVT8_9GAMM</name>
<comment type="caution">
    <text evidence="3">The sequence shown here is derived from an EMBL/GenBank/DDBJ whole genome shotgun (WGS) entry which is preliminary data.</text>
</comment>
<evidence type="ECO:0000313" key="4">
    <source>
        <dbReference type="Proteomes" id="UP001557484"/>
    </source>
</evidence>
<dbReference type="InterPro" id="IPR046502">
    <property type="entry name" value="DUF6680"/>
</dbReference>
<reference evidence="3 4" key="1">
    <citation type="journal article" date="2011" name="Int. J. Syst. Evol. Microbiol.">
        <title>Zhongshania antarctica gen. nov., sp. nov. and Zhongshania guokunii sp. nov., gammaproteobacteria respectively isolated from coastal attached (fast) ice and surface seawater of the Antarctic.</title>
        <authorList>
            <person name="Li H.J."/>
            <person name="Zhang X.Y."/>
            <person name="Chen C.X."/>
            <person name="Zhang Y.J."/>
            <person name="Gao Z.M."/>
            <person name="Yu Y."/>
            <person name="Chen X.L."/>
            <person name="Chen B."/>
            <person name="Zhang Y.Z."/>
        </authorList>
    </citation>
    <scope>NUCLEOTIDE SEQUENCE [LARGE SCALE GENOMIC DNA]</scope>
    <source>
        <strain evidence="3 4">R06B22</strain>
    </source>
</reference>
<dbReference type="RefSeq" id="WP_368375543.1">
    <property type="nucleotide sequence ID" value="NZ_JBFRYB010000001.1"/>
</dbReference>
<dbReference type="Pfam" id="PF20385">
    <property type="entry name" value="DUF6680"/>
    <property type="match status" value="1"/>
</dbReference>
<evidence type="ECO:0000313" key="3">
    <source>
        <dbReference type="EMBL" id="MEX1665440.1"/>
    </source>
</evidence>
<dbReference type="Proteomes" id="UP001557484">
    <property type="component" value="Unassembled WGS sequence"/>
</dbReference>
<feature type="domain" description="DUF6680" evidence="2">
    <location>
        <begin position="14"/>
        <end position="177"/>
    </location>
</feature>
<evidence type="ECO:0000256" key="1">
    <source>
        <dbReference type="SAM" id="Phobius"/>
    </source>
</evidence>
<evidence type="ECO:0000259" key="2">
    <source>
        <dbReference type="Pfam" id="PF20385"/>
    </source>
</evidence>
<proteinExistence type="predicted"/>
<accession>A0ABV3TVT8</accession>
<organism evidence="3 4">
    <name type="scientific">Zhongshania arctica</name>
    <dbReference type="NCBI Taxonomy" id="3238302"/>
    <lineage>
        <taxon>Bacteria</taxon>
        <taxon>Pseudomonadati</taxon>
        <taxon>Pseudomonadota</taxon>
        <taxon>Gammaproteobacteria</taxon>
        <taxon>Cellvibrionales</taxon>
        <taxon>Spongiibacteraceae</taxon>
        <taxon>Zhongshania</taxon>
    </lineage>
</organism>
<gene>
    <name evidence="3" type="ORF">AB4875_08050</name>
</gene>
<protein>
    <submittedName>
        <fullName evidence="3">DUF6680 family protein</fullName>
    </submittedName>
</protein>
<sequence length="179" mass="20650">MSETKIIIDLTGPAMIFATIAGPVLAVWASEWRHSRRSKHEARERVFQTLMSTRATRLNIVHVEALNQIDFVFQDKKYNQIRESWMLYRQHLQSIESASVGEAQAVWQSKANDLFANLLHEIAKGLNLSFTKSYIIDKSYRPDAHLANELDFIEIRQLILQVLKDGRPINIRSVDESKT</sequence>
<keyword evidence="1" id="KW-0472">Membrane</keyword>
<keyword evidence="1" id="KW-1133">Transmembrane helix</keyword>
<dbReference type="EMBL" id="JBFRYB010000001">
    <property type="protein sequence ID" value="MEX1665440.1"/>
    <property type="molecule type" value="Genomic_DNA"/>
</dbReference>
<keyword evidence="1" id="KW-0812">Transmembrane</keyword>
<keyword evidence="4" id="KW-1185">Reference proteome</keyword>